<accession>A0A9P4V8P5</accession>
<evidence type="ECO:0000313" key="7">
    <source>
        <dbReference type="EMBL" id="KAF2740821.1"/>
    </source>
</evidence>
<dbReference type="GO" id="GO:0003723">
    <property type="term" value="F:RNA binding"/>
    <property type="evidence" value="ECO:0007669"/>
    <property type="project" value="UniProtKB-UniRule"/>
</dbReference>
<evidence type="ECO:0000256" key="3">
    <source>
        <dbReference type="ARBA" id="ARBA00022884"/>
    </source>
</evidence>
<dbReference type="SUPFAM" id="SSF54928">
    <property type="entry name" value="RNA-binding domain, RBD"/>
    <property type="match status" value="2"/>
</dbReference>
<dbReference type="GO" id="GO:0005634">
    <property type="term" value="C:nucleus"/>
    <property type="evidence" value="ECO:0007669"/>
    <property type="project" value="InterPro"/>
</dbReference>
<dbReference type="SMART" id="SM00360">
    <property type="entry name" value="RRM"/>
    <property type="match status" value="3"/>
</dbReference>
<dbReference type="InterPro" id="IPR000504">
    <property type="entry name" value="RRM_dom"/>
</dbReference>
<dbReference type="SMART" id="SM00361">
    <property type="entry name" value="RRM_1"/>
    <property type="match status" value="2"/>
</dbReference>
<feature type="region of interest" description="Disordered" evidence="5">
    <location>
        <begin position="366"/>
        <end position="399"/>
    </location>
</feature>
<evidence type="ECO:0000256" key="5">
    <source>
        <dbReference type="SAM" id="MobiDB-lite"/>
    </source>
</evidence>
<dbReference type="Proteomes" id="UP000799444">
    <property type="component" value="Unassembled WGS sequence"/>
</dbReference>
<gene>
    <name evidence="7" type="ORF">EJ04DRAFT_424543</name>
</gene>
<keyword evidence="2" id="KW-0677">Repeat</keyword>
<dbReference type="CDD" id="cd12284">
    <property type="entry name" value="RRM2_RBM23_RBM39"/>
    <property type="match status" value="1"/>
</dbReference>
<keyword evidence="1" id="KW-0597">Phosphoprotein</keyword>
<dbReference type="GO" id="GO:0006397">
    <property type="term" value="P:mRNA processing"/>
    <property type="evidence" value="ECO:0007669"/>
    <property type="project" value="InterPro"/>
</dbReference>
<dbReference type="InterPro" id="IPR012677">
    <property type="entry name" value="Nucleotide-bd_a/b_plait_sf"/>
</dbReference>
<dbReference type="CDD" id="cd12285">
    <property type="entry name" value="RRM3_RBM39_like"/>
    <property type="match status" value="1"/>
</dbReference>
<evidence type="ECO:0000256" key="4">
    <source>
        <dbReference type="PROSITE-ProRule" id="PRU00176"/>
    </source>
</evidence>
<keyword evidence="3 4" id="KW-0694">RNA-binding</keyword>
<feature type="compositionally biased region" description="Low complexity" evidence="5">
    <location>
        <begin position="17"/>
        <end position="26"/>
    </location>
</feature>
<feature type="compositionally biased region" description="Gly residues" evidence="5">
    <location>
        <begin position="368"/>
        <end position="381"/>
    </location>
</feature>
<evidence type="ECO:0000313" key="8">
    <source>
        <dbReference type="Proteomes" id="UP000799444"/>
    </source>
</evidence>
<keyword evidence="8" id="KW-1185">Reference proteome</keyword>
<dbReference type="CDD" id="cd12283">
    <property type="entry name" value="RRM1_RBM39_like"/>
    <property type="match status" value="1"/>
</dbReference>
<dbReference type="NCBIfam" id="TIGR01622">
    <property type="entry name" value="SF-CC1"/>
    <property type="match status" value="1"/>
</dbReference>
<dbReference type="InterPro" id="IPR035979">
    <property type="entry name" value="RBD_domain_sf"/>
</dbReference>
<organism evidence="7 8">
    <name type="scientific">Polyplosphaeria fusca</name>
    <dbReference type="NCBI Taxonomy" id="682080"/>
    <lineage>
        <taxon>Eukaryota</taxon>
        <taxon>Fungi</taxon>
        <taxon>Dikarya</taxon>
        <taxon>Ascomycota</taxon>
        <taxon>Pezizomycotina</taxon>
        <taxon>Dothideomycetes</taxon>
        <taxon>Pleosporomycetidae</taxon>
        <taxon>Pleosporales</taxon>
        <taxon>Tetraplosphaeriaceae</taxon>
        <taxon>Polyplosphaeria</taxon>
    </lineage>
</organism>
<evidence type="ECO:0000256" key="2">
    <source>
        <dbReference type="ARBA" id="ARBA00022737"/>
    </source>
</evidence>
<proteinExistence type="predicted"/>
<dbReference type="AlphaFoldDB" id="A0A9P4V8P5"/>
<dbReference type="InterPro" id="IPR029123">
    <property type="entry name" value="RBM39_linker"/>
</dbReference>
<name>A0A9P4V8P5_9PLEO</name>
<protein>
    <submittedName>
        <fullName evidence="7">Splicing factor, CC1-like protein</fullName>
    </submittedName>
</protein>
<dbReference type="EMBL" id="ML996099">
    <property type="protein sequence ID" value="KAF2740821.1"/>
    <property type="molecule type" value="Genomic_DNA"/>
</dbReference>
<sequence length="549" mass="62230">MAANPDDIERLLDEAAAEQQASAQQSGHRQSRDDDRFGGDRDRNRDRDRDRGYRNYSHRESIDRDRSRDRPRRRRDDSRTRSHEDANTDDDQWRRDRSHVDHYSGGGRARSRSRSPRRQTDRDRRDRSRDRDNRRRDDHRRRRNSGDSPQQPDQDDRDKRTVFVQQITARATIRHLRQFFETVGPVVDAQIVTDRVSGRPKGVGYVEFKDEASVPKAIELTGQKLKGVPVIVQLTEAEKNRASKAQAEGNAVPANGAPFHRLYVGNIHFSVNEDDLRGCFEPYGEIDSIVIQRDEEKNGNRSKGYGFVQFVNPEHAKKALEELNGFSLANRPIRVGLGSDRFTSETTQNLMHKFDHPTNNFQGSAFSGAGGRGAHAGGSGGYYDRTSSKEDRGVGNASALDDNDIGSTLNNINRYKLMSALAREPISEPEAKNRNLAKPTPKTEPSASRCLKIENVFNMAEEYQQNGDNWITQLQDEIKDECDTRYGTVVHLAVDPNSDGDIYVKFKAVDGGLKAWQGLNGRLFNGRQLRASYVVEKIYNSIYPAAARV</sequence>
<feature type="domain" description="RRM" evidence="6">
    <location>
        <begin position="160"/>
        <end position="237"/>
    </location>
</feature>
<feature type="region of interest" description="Disordered" evidence="5">
    <location>
        <begin position="428"/>
        <end position="447"/>
    </location>
</feature>
<feature type="compositionally biased region" description="Basic and acidic residues" evidence="5">
    <location>
        <begin position="118"/>
        <end position="136"/>
    </location>
</feature>
<reference evidence="7" key="1">
    <citation type="journal article" date="2020" name="Stud. Mycol.">
        <title>101 Dothideomycetes genomes: a test case for predicting lifestyles and emergence of pathogens.</title>
        <authorList>
            <person name="Haridas S."/>
            <person name="Albert R."/>
            <person name="Binder M."/>
            <person name="Bloem J."/>
            <person name="Labutti K."/>
            <person name="Salamov A."/>
            <person name="Andreopoulos B."/>
            <person name="Baker S."/>
            <person name="Barry K."/>
            <person name="Bills G."/>
            <person name="Bluhm B."/>
            <person name="Cannon C."/>
            <person name="Castanera R."/>
            <person name="Culley D."/>
            <person name="Daum C."/>
            <person name="Ezra D."/>
            <person name="Gonzalez J."/>
            <person name="Henrissat B."/>
            <person name="Kuo A."/>
            <person name="Liang C."/>
            <person name="Lipzen A."/>
            <person name="Lutzoni F."/>
            <person name="Magnuson J."/>
            <person name="Mondo S."/>
            <person name="Nolan M."/>
            <person name="Ohm R."/>
            <person name="Pangilinan J."/>
            <person name="Park H.-J."/>
            <person name="Ramirez L."/>
            <person name="Alfaro M."/>
            <person name="Sun H."/>
            <person name="Tritt A."/>
            <person name="Yoshinaga Y."/>
            <person name="Zwiers L.-H."/>
            <person name="Turgeon B."/>
            <person name="Goodwin S."/>
            <person name="Spatafora J."/>
            <person name="Crous P."/>
            <person name="Grigoriev I."/>
        </authorList>
    </citation>
    <scope>NUCLEOTIDE SEQUENCE</scope>
    <source>
        <strain evidence="7">CBS 125425</strain>
    </source>
</reference>
<dbReference type="Pfam" id="PF00076">
    <property type="entry name" value="RRM_1"/>
    <property type="match status" value="2"/>
</dbReference>
<feature type="compositionally biased region" description="Basic and acidic residues" evidence="5">
    <location>
        <begin position="30"/>
        <end position="102"/>
    </location>
</feature>
<dbReference type="InterPro" id="IPR003954">
    <property type="entry name" value="RRM_euk-type"/>
</dbReference>
<dbReference type="Gene3D" id="3.30.70.330">
    <property type="match status" value="3"/>
</dbReference>
<comment type="caution">
    <text evidence="7">The sequence shown here is derived from an EMBL/GenBank/DDBJ whole genome shotgun (WGS) entry which is preliminary data.</text>
</comment>
<evidence type="ECO:0000259" key="6">
    <source>
        <dbReference type="PROSITE" id="PS50102"/>
    </source>
</evidence>
<dbReference type="InterPro" id="IPR006509">
    <property type="entry name" value="RBM39_SF"/>
</dbReference>
<dbReference type="OrthoDB" id="5411533at2759"/>
<feature type="region of interest" description="Disordered" evidence="5">
    <location>
        <begin position="15"/>
        <end position="159"/>
    </location>
</feature>
<dbReference type="Pfam" id="PF15519">
    <property type="entry name" value="RBM39linker"/>
    <property type="match status" value="1"/>
</dbReference>
<evidence type="ECO:0000256" key="1">
    <source>
        <dbReference type="ARBA" id="ARBA00022553"/>
    </source>
</evidence>
<dbReference type="PROSITE" id="PS50102">
    <property type="entry name" value="RRM"/>
    <property type="match status" value="2"/>
</dbReference>
<dbReference type="PANTHER" id="PTHR48036">
    <property type="entry name" value="SPLICING FACTOR (PAD-1), PUTATIVE (AFU_ORTHOLOGUE AFUA_1G15810)-RELATED"/>
    <property type="match status" value="1"/>
</dbReference>
<feature type="domain" description="RRM" evidence="6">
    <location>
        <begin position="260"/>
        <end position="340"/>
    </location>
</feature>